<name>A0A3Q9KT67_STRGD</name>
<evidence type="ECO:0000256" key="1">
    <source>
        <dbReference type="SAM" id="MobiDB-lite"/>
    </source>
</evidence>
<evidence type="ECO:0000313" key="4">
    <source>
        <dbReference type="Proteomes" id="UP000271291"/>
    </source>
</evidence>
<dbReference type="AlphaFoldDB" id="A0A3Q9KT67"/>
<feature type="compositionally biased region" description="Pro residues" evidence="1">
    <location>
        <begin position="18"/>
        <end position="41"/>
    </location>
</feature>
<dbReference type="OrthoDB" id="4335221at2"/>
<proteinExistence type="predicted"/>
<feature type="region of interest" description="Disordered" evidence="1">
    <location>
        <begin position="1"/>
        <end position="100"/>
    </location>
</feature>
<accession>A0A3Q9KT67</accession>
<feature type="compositionally biased region" description="Low complexity" evidence="1">
    <location>
        <begin position="42"/>
        <end position="74"/>
    </location>
</feature>
<organism evidence="3 4">
    <name type="scientific">Streptomyces griseoviridis</name>
    <dbReference type="NCBI Taxonomy" id="45398"/>
    <lineage>
        <taxon>Bacteria</taxon>
        <taxon>Bacillati</taxon>
        <taxon>Actinomycetota</taxon>
        <taxon>Actinomycetes</taxon>
        <taxon>Kitasatosporales</taxon>
        <taxon>Streptomycetaceae</taxon>
        <taxon>Streptomyces</taxon>
    </lineage>
</organism>
<sequence length="340" mass="35208">MGGGDRHWNDDTQRWETGPPPPAPNRAPAPFPAPAPDPADPARPADAPTAVTPAPSAAPDPFAASGTSGASDTSPQWHEETGGWLLPEGSAEPVRRPGGGVDRRLVWSVVVGAAVVGVAVSLVLTFVGGDGEGGDEGKASARSASAPSTDRASEAPPAEGSSGVPSPLSPSPSVSGPPAGFTVRGDKEGFRIAVPEEWTRSSVPSQYGIAVVSYRSPDRAHRLQVFQVAESSPEESFRLFLSDGTPRPAGFRKVSLRKVDDGGTVGFRLEYLASRLRGEPDLGTWHVDDERFVGVDGQVWAIASYGPDADGGVDELRYLTVALESFCPPGAGCLTVSVPG</sequence>
<feature type="compositionally biased region" description="Low complexity" evidence="1">
    <location>
        <begin position="160"/>
        <end position="178"/>
    </location>
</feature>
<dbReference type="Proteomes" id="UP000271291">
    <property type="component" value="Chromosome"/>
</dbReference>
<keyword evidence="2" id="KW-0812">Transmembrane</keyword>
<feature type="transmembrane region" description="Helical" evidence="2">
    <location>
        <begin position="105"/>
        <end position="127"/>
    </location>
</feature>
<dbReference type="EMBL" id="CP034687">
    <property type="protein sequence ID" value="AZS85520.1"/>
    <property type="molecule type" value="Genomic_DNA"/>
</dbReference>
<gene>
    <name evidence="3" type="ORF">ELQ87_15325</name>
</gene>
<dbReference type="KEGG" id="sgd:ELQ87_15325"/>
<keyword evidence="2" id="KW-1133">Transmembrane helix</keyword>
<feature type="compositionally biased region" description="Basic and acidic residues" evidence="1">
    <location>
        <begin position="1"/>
        <end position="14"/>
    </location>
</feature>
<keyword evidence="2" id="KW-0472">Membrane</keyword>
<evidence type="ECO:0000313" key="3">
    <source>
        <dbReference type="EMBL" id="AZS85520.1"/>
    </source>
</evidence>
<feature type="region of interest" description="Disordered" evidence="1">
    <location>
        <begin position="129"/>
        <end position="184"/>
    </location>
</feature>
<reference evidence="3 4" key="1">
    <citation type="submission" date="2018-12" db="EMBL/GenBank/DDBJ databases">
        <title>Streptomyces griseoviridis F1-27 complete genome.</title>
        <authorList>
            <person name="Mariita R.M."/>
            <person name="Sello J.K."/>
        </authorList>
    </citation>
    <scope>NUCLEOTIDE SEQUENCE [LARGE SCALE GENOMIC DNA]</scope>
    <source>
        <strain evidence="3 4">F1-27</strain>
    </source>
</reference>
<protein>
    <submittedName>
        <fullName evidence="3">Uncharacterized protein</fullName>
    </submittedName>
</protein>
<dbReference type="RefSeq" id="WP_127178392.1">
    <property type="nucleotide sequence ID" value="NZ_CP029078.1"/>
</dbReference>
<evidence type="ECO:0000256" key="2">
    <source>
        <dbReference type="SAM" id="Phobius"/>
    </source>
</evidence>